<reference evidence="2" key="2">
    <citation type="submission" date="2015-01" db="EMBL/GenBank/DDBJ databases">
        <title>Evolutionary Origins and Diversification of the Mycorrhizal Mutualists.</title>
        <authorList>
            <consortium name="DOE Joint Genome Institute"/>
            <consortium name="Mycorrhizal Genomics Consortium"/>
            <person name="Kohler A."/>
            <person name="Kuo A."/>
            <person name="Nagy L.G."/>
            <person name="Floudas D."/>
            <person name="Copeland A."/>
            <person name="Barry K.W."/>
            <person name="Cichocki N."/>
            <person name="Veneault-Fourrey C."/>
            <person name="LaButti K."/>
            <person name="Lindquist E.A."/>
            <person name="Lipzen A."/>
            <person name="Lundell T."/>
            <person name="Morin E."/>
            <person name="Murat C."/>
            <person name="Riley R."/>
            <person name="Ohm R."/>
            <person name="Sun H."/>
            <person name="Tunlid A."/>
            <person name="Henrissat B."/>
            <person name="Grigoriev I.V."/>
            <person name="Hibbett D.S."/>
            <person name="Martin F."/>
        </authorList>
    </citation>
    <scope>NUCLEOTIDE SEQUENCE [LARGE SCALE GENOMIC DNA]</scope>
    <source>
        <strain evidence="2">Ve08.2h10</strain>
    </source>
</reference>
<feature type="non-terminal residue" evidence="1">
    <location>
        <position position="114"/>
    </location>
</feature>
<protein>
    <submittedName>
        <fullName evidence="1">Uncharacterized protein</fullName>
    </submittedName>
</protein>
<keyword evidence="2" id="KW-1185">Reference proteome</keyword>
<organism evidence="1 2">
    <name type="scientific">Paxillus rubicundulus Ve08.2h10</name>
    <dbReference type="NCBI Taxonomy" id="930991"/>
    <lineage>
        <taxon>Eukaryota</taxon>
        <taxon>Fungi</taxon>
        <taxon>Dikarya</taxon>
        <taxon>Basidiomycota</taxon>
        <taxon>Agaricomycotina</taxon>
        <taxon>Agaricomycetes</taxon>
        <taxon>Agaricomycetidae</taxon>
        <taxon>Boletales</taxon>
        <taxon>Paxilineae</taxon>
        <taxon>Paxillaceae</taxon>
        <taxon>Paxillus</taxon>
    </lineage>
</organism>
<accession>A0A0D0DN37</accession>
<gene>
    <name evidence="1" type="ORF">PAXRUDRAFT_528815</name>
</gene>
<dbReference type="HOGENOM" id="CLU_2126989_0_0_1"/>
<name>A0A0D0DN37_9AGAM</name>
<dbReference type="Proteomes" id="UP000054538">
    <property type="component" value="Unassembled WGS sequence"/>
</dbReference>
<dbReference type="EMBL" id="KN825205">
    <property type="protein sequence ID" value="KIK93193.1"/>
    <property type="molecule type" value="Genomic_DNA"/>
</dbReference>
<dbReference type="InParanoid" id="A0A0D0DN37"/>
<reference evidence="1 2" key="1">
    <citation type="submission" date="2014-04" db="EMBL/GenBank/DDBJ databases">
        <authorList>
            <consortium name="DOE Joint Genome Institute"/>
            <person name="Kuo A."/>
            <person name="Kohler A."/>
            <person name="Jargeat P."/>
            <person name="Nagy L.G."/>
            <person name="Floudas D."/>
            <person name="Copeland A."/>
            <person name="Barry K.W."/>
            <person name="Cichocki N."/>
            <person name="Veneault-Fourrey C."/>
            <person name="LaButti K."/>
            <person name="Lindquist E.A."/>
            <person name="Lipzen A."/>
            <person name="Lundell T."/>
            <person name="Morin E."/>
            <person name="Murat C."/>
            <person name="Sun H."/>
            <person name="Tunlid A."/>
            <person name="Henrissat B."/>
            <person name="Grigoriev I.V."/>
            <person name="Hibbett D.S."/>
            <person name="Martin F."/>
            <person name="Nordberg H.P."/>
            <person name="Cantor M.N."/>
            <person name="Hua S.X."/>
        </authorList>
    </citation>
    <scope>NUCLEOTIDE SEQUENCE [LARGE SCALE GENOMIC DNA]</scope>
    <source>
        <strain evidence="1 2">Ve08.2h10</strain>
    </source>
</reference>
<evidence type="ECO:0000313" key="2">
    <source>
        <dbReference type="Proteomes" id="UP000054538"/>
    </source>
</evidence>
<proteinExistence type="predicted"/>
<dbReference type="AlphaFoldDB" id="A0A0D0DN37"/>
<evidence type="ECO:0000313" key="1">
    <source>
        <dbReference type="EMBL" id="KIK93193.1"/>
    </source>
</evidence>
<sequence>MGDRIVVRFDSLRHLTECYPILTKNEMTAIAAFHSIHLSAWWHRTSMVDVLHVHECCASCRPLLFVFIARSRPRHRQSGVFELVSQSLICVPKQDCRQISPAQLRAQYQLVVVQ</sequence>